<dbReference type="InterPro" id="IPR003812">
    <property type="entry name" value="Fido"/>
</dbReference>
<organism evidence="2 3">
    <name type="scientific">Legionella israelensis</name>
    <dbReference type="NCBI Taxonomy" id="454"/>
    <lineage>
        <taxon>Bacteria</taxon>
        <taxon>Pseudomonadati</taxon>
        <taxon>Pseudomonadota</taxon>
        <taxon>Gammaproteobacteria</taxon>
        <taxon>Legionellales</taxon>
        <taxon>Legionellaceae</taxon>
        <taxon>Legionella</taxon>
    </lineage>
</organism>
<evidence type="ECO:0000259" key="1">
    <source>
        <dbReference type="PROSITE" id="PS51459"/>
    </source>
</evidence>
<sequence length="125" mass="13925">MSDYQFISVDDVIDIQKSILAKAPVTNVGKLESGLKRAEQYYYYDDEQNIVMLASYIILGVAKAHAFPDGNKRTAFLSGAYFLDINGYEIKETPEELANLVEALSSGRLEVKKFAAELAKFVFDG</sequence>
<dbReference type="InterPro" id="IPR053737">
    <property type="entry name" value="Type_II_TA_Toxin"/>
</dbReference>
<dbReference type="RefSeq" id="WP_135059434.1">
    <property type="nucleotide sequence ID" value="NZ_CP038254.1"/>
</dbReference>
<dbReference type="NCBIfam" id="TIGR01550">
    <property type="entry name" value="DOC_P1"/>
    <property type="match status" value="1"/>
</dbReference>
<name>A0AAX1ECU0_9GAMM</name>
<dbReference type="InterPro" id="IPR036597">
    <property type="entry name" value="Fido-like_dom_sf"/>
</dbReference>
<dbReference type="AlphaFoldDB" id="A0AAX1ECU0"/>
<evidence type="ECO:0000313" key="2">
    <source>
        <dbReference type="EMBL" id="QBR82918.1"/>
    </source>
</evidence>
<dbReference type="Proteomes" id="UP000295517">
    <property type="component" value="Chromosome"/>
</dbReference>
<dbReference type="PANTHER" id="PTHR39426:SF1">
    <property type="entry name" value="HOMOLOGY TO DEATH-ON-CURING PROTEIN OF PHAGE P1"/>
    <property type="match status" value="1"/>
</dbReference>
<accession>A0AAX1ECU0</accession>
<dbReference type="Pfam" id="PF02661">
    <property type="entry name" value="Fic"/>
    <property type="match status" value="1"/>
</dbReference>
<protein>
    <submittedName>
        <fullName evidence="2">Type II toxin-antitoxin system death-on-curing family toxin</fullName>
    </submittedName>
</protein>
<proteinExistence type="predicted"/>
<dbReference type="Gene3D" id="1.20.120.1870">
    <property type="entry name" value="Fic/DOC protein, Fido domain"/>
    <property type="match status" value="1"/>
</dbReference>
<dbReference type="PANTHER" id="PTHR39426">
    <property type="entry name" value="HOMOLOGY TO DEATH-ON-CURING PROTEIN OF PHAGE P1"/>
    <property type="match status" value="1"/>
</dbReference>
<dbReference type="SUPFAM" id="SSF140931">
    <property type="entry name" value="Fic-like"/>
    <property type="match status" value="1"/>
</dbReference>
<dbReference type="InterPro" id="IPR006440">
    <property type="entry name" value="Doc"/>
</dbReference>
<reference evidence="2 3" key="1">
    <citation type="submission" date="2019-03" db="EMBL/GenBank/DDBJ databases">
        <title>Diverse conjugative elements silence natural transformation in Legionella species.</title>
        <authorList>
            <person name="Durieux I."/>
            <person name="Ginevra C."/>
            <person name="Attaiech L."/>
            <person name="Picq K."/>
            <person name="Juan P.A."/>
            <person name="Jarraud S."/>
            <person name="Charpentier X."/>
        </authorList>
    </citation>
    <scope>NUCLEOTIDE SEQUENCE [LARGE SCALE GENOMIC DNA]</scope>
    <source>
        <strain evidence="2 3">HL-0427-4011</strain>
    </source>
</reference>
<feature type="domain" description="Fido" evidence="1">
    <location>
        <begin position="7"/>
        <end position="124"/>
    </location>
</feature>
<dbReference type="PROSITE" id="PS51459">
    <property type="entry name" value="FIDO"/>
    <property type="match status" value="1"/>
</dbReference>
<dbReference type="EMBL" id="CP038254">
    <property type="protein sequence ID" value="QBR82918.1"/>
    <property type="molecule type" value="Genomic_DNA"/>
</dbReference>
<dbReference type="GO" id="GO:0016301">
    <property type="term" value="F:kinase activity"/>
    <property type="evidence" value="ECO:0007669"/>
    <property type="project" value="InterPro"/>
</dbReference>
<evidence type="ECO:0000313" key="3">
    <source>
        <dbReference type="Proteomes" id="UP000295517"/>
    </source>
</evidence>
<gene>
    <name evidence="2" type="ORF">E3983_00210</name>
</gene>